<evidence type="ECO:0000313" key="2">
    <source>
        <dbReference type="EMBL" id="ADO99369.1"/>
    </source>
</evidence>
<organism evidence="2 3">
    <name type="scientific">Synechococcus phage Syn19</name>
    <dbReference type="NCBI Taxonomy" id="445684"/>
    <lineage>
        <taxon>Viruses</taxon>
        <taxon>Duplodnaviria</taxon>
        <taxon>Heunggongvirae</taxon>
        <taxon>Uroviricota</taxon>
        <taxon>Caudoviricetes</taxon>
        <taxon>Pantevenvirales</taxon>
        <taxon>Kyanoviridae</taxon>
        <taxon>Pontusvirus</taxon>
        <taxon>Pontusvirus syn19</taxon>
    </lineage>
</organism>
<dbReference type="EMBL" id="GU071106">
    <property type="protein sequence ID" value="ADO99369.1"/>
    <property type="molecule type" value="Genomic_DNA"/>
</dbReference>
<dbReference type="KEGG" id="vg:10328381"/>
<name>E3SQF3_9CAUD</name>
<accession>E3SQF3</accession>
<proteinExistence type="predicted"/>
<sequence length="54" mass="5799">MLSKRKPMAPIAIVDTSTTSEVDMLALQTVGLMSLGCVAFIGMIYGELLLLQKV</sequence>
<evidence type="ECO:0000313" key="3">
    <source>
        <dbReference type="Proteomes" id="UP000006535"/>
    </source>
</evidence>
<dbReference type="GeneID" id="10328381"/>
<evidence type="ECO:0000256" key="1">
    <source>
        <dbReference type="SAM" id="Phobius"/>
    </source>
</evidence>
<keyword evidence="1" id="KW-0812">Transmembrane</keyword>
<keyword evidence="1" id="KW-0472">Membrane</keyword>
<gene>
    <name evidence="2" type="ORF">Syn19_188</name>
</gene>
<keyword evidence="3" id="KW-1185">Reference proteome</keyword>
<dbReference type="RefSeq" id="YP_004324021.1">
    <property type="nucleotide sequence ID" value="NC_015286.1"/>
</dbReference>
<keyword evidence="1" id="KW-1133">Transmembrane helix</keyword>
<dbReference type="Proteomes" id="UP000006535">
    <property type="component" value="Segment"/>
</dbReference>
<reference evidence="2 3" key="1">
    <citation type="journal article" date="2010" name="Environ. Microbiol.">
        <title>Genomic analysis of oceanic cyanobacterial myoviruses compared with T4-like myoviruses from diverse hosts and environments.</title>
        <authorList>
            <person name="Sullivan M.B."/>
            <person name="Huang K.H."/>
            <person name="Ignacio-Espinoza J.C."/>
            <person name="Berlin A.M."/>
            <person name="Kelly L."/>
            <person name="Weigele P.R."/>
            <person name="DeFrancesco A.S."/>
            <person name="Kern S.E."/>
            <person name="Thompson L.R."/>
            <person name="Young S."/>
            <person name="Yandava C."/>
            <person name="Fu R."/>
            <person name="Krastins B."/>
            <person name="Chase M."/>
            <person name="Sarracino D."/>
            <person name="Osburne M.S."/>
            <person name="Henn M.R."/>
            <person name="Chisholm S.W."/>
        </authorList>
    </citation>
    <scope>NUCLEOTIDE SEQUENCE [LARGE SCALE GENOMIC DNA]</scope>
    <source>
        <strain evidence="2">Syn19</strain>
    </source>
</reference>
<protein>
    <submittedName>
        <fullName evidence="2">Uncharacterized protein</fullName>
    </submittedName>
</protein>
<feature type="transmembrane region" description="Helical" evidence="1">
    <location>
        <begin position="25"/>
        <end position="51"/>
    </location>
</feature>